<dbReference type="AlphaFoldDB" id="A0A6J4R9P1"/>
<reference evidence="2" key="1">
    <citation type="submission" date="2020-02" db="EMBL/GenBank/DDBJ databases">
        <authorList>
            <person name="Meier V. D."/>
        </authorList>
    </citation>
    <scope>NUCLEOTIDE SEQUENCE</scope>
    <source>
        <strain evidence="2">AVDCRST_MAG28</strain>
    </source>
</reference>
<gene>
    <name evidence="2" type="ORF">AVDCRST_MAG28-3755</name>
</gene>
<protein>
    <recommendedName>
        <fullName evidence="1">CRISPR-associated protein Cas6 C-terminal domain-containing protein</fullName>
    </recommendedName>
</protein>
<dbReference type="EMBL" id="CADCVE010000096">
    <property type="protein sequence ID" value="CAA9464170.1"/>
    <property type="molecule type" value="Genomic_DNA"/>
</dbReference>
<accession>A0A6J4R9P1</accession>
<proteinExistence type="predicted"/>
<dbReference type="InterPro" id="IPR019267">
    <property type="entry name" value="CRISPR-assoc_Cas6_C"/>
</dbReference>
<dbReference type="Pfam" id="PF10040">
    <property type="entry name" value="CRISPR_Cas6"/>
    <property type="match status" value="1"/>
</dbReference>
<feature type="domain" description="CRISPR-associated protein Cas6 C-terminal" evidence="1">
    <location>
        <begin position="26"/>
        <end position="69"/>
    </location>
</feature>
<name>A0A6J4R9P1_9ACTN</name>
<organism evidence="2">
    <name type="scientific">uncultured Rubrobacteraceae bacterium</name>
    <dbReference type="NCBI Taxonomy" id="349277"/>
    <lineage>
        <taxon>Bacteria</taxon>
        <taxon>Bacillati</taxon>
        <taxon>Actinomycetota</taxon>
        <taxon>Rubrobacteria</taxon>
        <taxon>Rubrobacterales</taxon>
        <taxon>Rubrobacteraceae</taxon>
        <taxon>environmental samples</taxon>
    </lineage>
</organism>
<sequence>MTRAGEFETISERTTWDSFRRCSSFEKRSEAPEGIVESVEYAEPVEAFLPLLVIGQLAHIGKQAVFGLG</sequence>
<evidence type="ECO:0000259" key="1">
    <source>
        <dbReference type="Pfam" id="PF10040"/>
    </source>
</evidence>
<evidence type="ECO:0000313" key="2">
    <source>
        <dbReference type="EMBL" id="CAA9464170.1"/>
    </source>
</evidence>